<evidence type="ECO:0000313" key="5">
    <source>
        <dbReference type="Proteomes" id="UP000256328"/>
    </source>
</evidence>
<feature type="domain" description="DUF4246" evidence="2">
    <location>
        <begin position="99"/>
        <end position="702"/>
    </location>
</feature>
<dbReference type="OrthoDB" id="415532at2759"/>
<dbReference type="PANTHER" id="PTHR33119">
    <property type="entry name" value="IFI3P"/>
    <property type="match status" value="1"/>
</dbReference>
<dbReference type="EMBL" id="PDLN01000024">
    <property type="protein sequence ID" value="RDW56890.1"/>
    <property type="molecule type" value="Genomic_DNA"/>
</dbReference>
<reference evidence="4 5" key="1">
    <citation type="journal article" date="2018" name="IMA Fungus">
        <title>IMA Genome-F 9: Draft genome sequence of Annulohypoxylon stygium, Aspergillus mulundensis, Berkeleyomyces basicola (syn. Thielaviopsis basicola), Ceratocystis smalleyi, two Cercospora beticola strains, Coleophoma cylindrospora, Fusarium fracticaudum, Phialophora cf. hyalina, and Morchella septimelata.</title>
        <authorList>
            <person name="Wingfield B.D."/>
            <person name="Bills G.F."/>
            <person name="Dong Y."/>
            <person name="Huang W."/>
            <person name="Nel W.J."/>
            <person name="Swalarsk-Parry B.S."/>
            <person name="Vaghefi N."/>
            <person name="Wilken P.M."/>
            <person name="An Z."/>
            <person name="de Beer Z.W."/>
            <person name="De Vos L."/>
            <person name="Chen L."/>
            <person name="Duong T.A."/>
            <person name="Gao Y."/>
            <person name="Hammerbacher A."/>
            <person name="Kikkert J.R."/>
            <person name="Li Y."/>
            <person name="Li H."/>
            <person name="Li K."/>
            <person name="Li Q."/>
            <person name="Liu X."/>
            <person name="Ma X."/>
            <person name="Naidoo K."/>
            <person name="Pethybridge S.J."/>
            <person name="Sun J."/>
            <person name="Steenkamp E.T."/>
            <person name="van der Nest M.A."/>
            <person name="van Wyk S."/>
            <person name="Wingfield M.J."/>
            <person name="Xiong C."/>
            <person name="Yue Q."/>
            <person name="Zhang X."/>
        </authorList>
    </citation>
    <scope>NUCLEOTIDE SEQUENCE [LARGE SCALE GENOMIC DNA]</scope>
    <source>
        <strain evidence="4 5">BP5796</strain>
    </source>
</reference>
<organism evidence="4 5">
    <name type="scientific">Coleophoma crateriformis</name>
    <dbReference type="NCBI Taxonomy" id="565419"/>
    <lineage>
        <taxon>Eukaryota</taxon>
        <taxon>Fungi</taxon>
        <taxon>Dikarya</taxon>
        <taxon>Ascomycota</taxon>
        <taxon>Pezizomycotina</taxon>
        <taxon>Leotiomycetes</taxon>
        <taxon>Helotiales</taxon>
        <taxon>Dermateaceae</taxon>
        <taxon>Coleophoma</taxon>
    </lineage>
</organism>
<comment type="caution">
    <text evidence="4">The sequence shown here is derived from an EMBL/GenBank/DDBJ whole genome shotgun (WGS) entry which is preliminary data.</text>
</comment>
<protein>
    <submittedName>
        <fullName evidence="4">Uncharacterized protein</fullName>
    </submittedName>
</protein>
<dbReference type="AlphaFoldDB" id="A0A3D8Q5E6"/>
<dbReference type="Proteomes" id="UP000256328">
    <property type="component" value="Unassembled WGS sequence"/>
</dbReference>
<dbReference type="InterPro" id="IPR049192">
    <property type="entry name" value="DUF4246_C"/>
</dbReference>
<accession>A0A3D8Q5E6</accession>
<name>A0A3D8Q5E6_9HELO</name>
<dbReference type="PANTHER" id="PTHR33119:SF1">
    <property type="entry name" value="FE2OG DIOXYGENASE DOMAIN-CONTAINING PROTEIN"/>
    <property type="match status" value="1"/>
</dbReference>
<dbReference type="Pfam" id="PF14033">
    <property type="entry name" value="DUF4246"/>
    <property type="match status" value="1"/>
</dbReference>
<feature type="compositionally biased region" description="Basic and acidic residues" evidence="1">
    <location>
        <begin position="366"/>
        <end position="377"/>
    </location>
</feature>
<feature type="domain" description="DUF4246" evidence="3">
    <location>
        <begin position="21"/>
        <end position="88"/>
    </location>
</feature>
<proteinExistence type="predicted"/>
<gene>
    <name evidence="4" type="ORF">BP5796_12957</name>
</gene>
<evidence type="ECO:0000256" key="1">
    <source>
        <dbReference type="SAM" id="MobiDB-lite"/>
    </source>
</evidence>
<feature type="compositionally biased region" description="Basic and acidic residues" evidence="1">
    <location>
        <begin position="384"/>
        <end position="397"/>
    </location>
</feature>
<dbReference type="InterPro" id="IPR025340">
    <property type="entry name" value="DUF4246"/>
</dbReference>
<dbReference type="Pfam" id="PF21666">
    <property type="entry name" value="DUF4246_N"/>
    <property type="match status" value="1"/>
</dbReference>
<keyword evidence="5" id="KW-1185">Reference proteome</keyword>
<evidence type="ECO:0000313" key="4">
    <source>
        <dbReference type="EMBL" id="RDW56890.1"/>
    </source>
</evidence>
<sequence length="763" mass="88205">MPSHPTNQAAMDNTGRGPLRVPGFGGILIEYELECEQRFAHGVSDWKQVPAVTAREFAMVAVMNTLTDQPEWQVRIFDDEIVARWREEAFASAPLMSERAWTWCIAELRDKTVAFENNQYIRVLDTGSCVCKSDTLISDSLAAELRSGIASLLEQPDKDWEPGSDGRVLNLVNPSFFPLVYGRSLVLADGGQVELDNVLGSYSQAKVAPTQSDRRVDSHEVQKQIERGLPHHHSLSVHHYNSKLEFYHWSSNFQWLPCEAEFCEDHGTDVRIISYINNLHPSNKSLYRRIEKLISLAIKPWNDCLIQGQQGWKNGYNRTQRGRVPLRIITYGVEWENELPEWALAFNMPSPYRIGRYKDAKEILRNTEDSDDKGNMEKRRKAQKRIEGMPDVEGKENMERPTPELWKVAKEYLQLPDHGSTTPGHLPKDWDKDEQTAWKYMLRKHKELMRFKHPEPGTAFTYADWKAGRSNKAVIDMVTERPVSDFFPEDSFKPISEDHKSQTINLQDTFRKQGLQIIVKIDGIELTPDKPSYAGGEWQLEGQLNEHIVATAILPYDVQNVTETRISFRQETPIPEIFYQYATDRYAQQKHDMHNQPAHRYGKQWHEIEALAQILGFQEQDLLKEKPSPAILPFQEIGSVSTPQGRLVTYPHTMEHRTQPFQLADPTLPGHHRSVVLYLVDPHYRVCSTRNVPPQQFHWWAEALSEEFGKLGAPREISAGITDRTDDWLVRMDEAVKYRAEMMKEHRWTNAARYRGMQLYGFW</sequence>
<evidence type="ECO:0000259" key="2">
    <source>
        <dbReference type="Pfam" id="PF14033"/>
    </source>
</evidence>
<dbReference type="InterPro" id="IPR049207">
    <property type="entry name" value="DUF4246_N"/>
</dbReference>
<feature type="region of interest" description="Disordered" evidence="1">
    <location>
        <begin position="366"/>
        <end position="397"/>
    </location>
</feature>
<evidence type="ECO:0000259" key="3">
    <source>
        <dbReference type="Pfam" id="PF21666"/>
    </source>
</evidence>